<reference evidence="3" key="1">
    <citation type="submission" date="2016-10" db="EMBL/GenBank/DDBJ databases">
        <authorList>
            <person name="Varghese N."/>
            <person name="Submissions S."/>
        </authorList>
    </citation>
    <scope>NUCLEOTIDE SEQUENCE [LARGE SCALE GENOMIC DNA]</scope>
    <source>
        <strain evidence="3">CGMCC 1.7715</strain>
    </source>
</reference>
<sequence length="98" mass="10118">MRDNQTLDAMLGTMASQKAGDVPPDFMNGVWQRAGQLGEIADQRRRMALFAGLFVVGLAAGAGTSGWPSEYGAPTEIVGESLVGGESLSPAALLHVGS</sequence>
<accession>A0A1I5MFT2</accession>
<keyword evidence="1" id="KW-0472">Membrane</keyword>
<dbReference type="OrthoDB" id="7509627at2"/>
<dbReference type="Proteomes" id="UP000199331">
    <property type="component" value="Unassembled WGS sequence"/>
</dbReference>
<evidence type="ECO:0000256" key="1">
    <source>
        <dbReference type="SAM" id="Phobius"/>
    </source>
</evidence>
<name>A0A1I5MFT2_9SPHN</name>
<evidence type="ECO:0000313" key="2">
    <source>
        <dbReference type="EMBL" id="SFP08390.1"/>
    </source>
</evidence>
<organism evidence="2 3">
    <name type="scientific">Qipengyuania nanhaisediminis</name>
    <dbReference type="NCBI Taxonomy" id="604088"/>
    <lineage>
        <taxon>Bacteria</taxon>
        <taxon>Pseudomonadati</taxon>
        <taxon>Pseudomonadota</taxon>
        <taxon>Alphaproteobacteria</taxon>
        <taxon>Sphingomonadales</taxon>
        <taxon>Erythrobacteraceae</taxon>
        <taxon>Qipengyuania</taxon>
    </lineage>
</organism>
<keyword evidence="1" id="KW-1133">Transmembrane helix</keyword>
<dbReference type="RefSeq" id="WP_090479066.1">
    <property type="nucleotide sequence ID" value="NZ_FOWZ01000002.1"/>
</dbReference>
<dbReference type="EMBL" id="FOWZ01000002">
    <property type="protein sequence ID" value="SFP08390.1"/>
    <property type="molecule type" value="Genomic_DNA"/>
</dbReference>
<dbReference type="AlphaFoldDB" id="A0A1I5MFT2"/>
<protein>
    <submittedName>
        <fullName evidence="2">Uncharacterized protein</fullName>
    </submittedName>
</protein>
<gene>
    <name evidence="2" type="ORF">SAMN04488060_1339</name>
</gene>
<proteinExistence type="predicted"/>
<evidence type="ECO:0000313" key="3">
    <source>
        <dbReference type="Proteomes" id="UP000199331"/>
    </source>
</evidence>
<keyword evidence="1" id="KW-0812">Transmembrane</keyword>
<feature type="transmembrane region" description="Helical" evidence="1">
    <location>
        <begin position="47"/>
        <end position="67"/>
    </location>
</feature>
<dbReference type="STRING" id="604088.SAMN04488060_1339"/>
<keyword evidence="3" id="KW-1185">Reference proteome</keyword>